<dbReference type="InterPro" id="IPR011990">
    <property type="entry name" value="TPR-like_helical_dom_sf"/>
</dbReference>
<dbReference type="AlphaFoldDB" id="A0AAD5T575"/>
<dbReference type="PANTHER" id="PTHR46492:SF1">
    <property type="entry name" value="DYNEIN AXONEMAL ASSEMBLY FACTOR 4"/>
    <property type="match status" value="1"/>
</dbReference>
<dbReference type="SMART" id="SM00028">
    <property type="entry name" value="TPR"/>
    <property type="match status" value="3"/>
</dbReference>
<dbReference type="Gene3D" id="2.60.40.790">
    <property type="match status" value="1"/>
</dbReference>
<name>A0AAD5T575_9FUNG</name>
<proteinExistence type="predicted"/>
<dbReference type="EMBL" id="JADGJH010000585">
    <property type="protein sequence ID" value="KAJ3125927.1"/>
    <property type="molecule type" value="Genomic_DNA"/>
</dbReference>
<evidence type="ECO:0000259" key="3">
    <source>
        <dbReference type="PROSITE" id="PS51203"/>
    </source>
</evidence>
<dbReference type="PROSITE" id="PS50005">
    <property type="entry name" value="TPR"/>
    <property type="match status" value="2"/>
</dbReference>
<dbReference type="SUPFAM" id="SSF48452">
    <property type="entry name" value="TPR-like"/>
    <property type="match status" value="1"/>
</dbReference>
<dbReference type="GO" id="GO:0036159">
    <property type="term" value="P:inner dynein arm assembly"/>
    <property type="evidence" value="ECO:0007669"/>
    <property type="project" value="TreeGrafter"/>
</dbReference>
<feature type="coiled-coil region" evidence="2">
    <location>
        <begin position="74"/>
        <end position="105"/>
    </location>
</feature>
<dbReference type="InterPro" id="IPR019734">
    <property type="entry name" value="TPR_rpt"/>
</dbReference>
<sequence length="428" mass="49126">MPIIISHQDFTQTNDRIFVSVPLHGVRANKADIYANDSYLKINFPPFFYEADLLHLVDTKNSEANVGDGCVKFSLKKSRRLDAVKRELERIEQEKKEKAIKKREEHYKLIQEQLNVEQAEKAQVESLRLQEKLQAEVQLASIIPHLKCFSEQEGIQTWKNQLKNKKTLEDSGIDSTIFVSSKNTADVVNDEDEDYIDMKAIEEKVQKELDKMKIASKPNPRQSGTINFQFTSRGLLPTATARETEDAKWVHRINQAWEKDAKARVDNLYDSLKDDEKNQYVAIFLKDKGNAFFKTGNIQAAINAYTAALMLDKNLTVCFMNRAVCHLKVEDYLACIYDCSAALEILTTEHAYLQERDALTALERQHELNSSKVKLFVRRAAASTKMGNYVDAARDYKIAVELDPKSVDLKEDLQNLEKMILENKFCEM</sequence>
<accession>A0AAD5T575</accession>
<gene>
    <name evidence="4" type="primary">DYX1C1</name>
    <name evidence="4" type="ORF">HK100_010527</name>
</gene>
<protein>
    <submittedName>
        <fullName evidence="4">Dynein assembly factor 4, axonemal</fullName>
    </submittedName>
</protein>
<dbReference type="GO" id="GO:0003341">
    <property type="term" value="P:cilium movement"/>
    <property type="evidence" value="ECO:0007669"/>
    <property type="project" value="TreeGrafter"/>
</dbReference>
<comment type="caution">
    <text evidence="4">The sequence shown here is derived from an EMBL/GenBank/DDBJ whole genome shotgun (WGS) entry which is preliminary data.</text>
</comment>
<dbReference type="SUPFAM" id="SSF49764">
    <property type="entry name" value="HSP20-like chaperones"/>
    <property type="match status" value="1"/>
</dbReference>
<feature type="repeat" description="TPR" evidence="1">
    <location>
        <begin position="282"/>
        <end position="315"/>
    </location>
</feature>
<feature type="repeat" description="TPR" evidence="1">
    <location>
        <begin position="373"/>
        <end position="406"/>
    </location>
</feature>
<feature type="domain" description="CS" evidence="3">
    <location>
        <begin position="3"/>
        <end position="92"/>
    </location>
</feature>
<dbReference type="PROSITE" id="PS51203">
    <property type="entry name" value="CS"/>
    <property type="match status" value="1"/>
</dbReference>
<reference evidence="4" key="1">
    <citation type="submission" date="2020-05" db="EMBL/GenBank/DDBJ databases">
        <title>Phylogenomic resolution of chytrid fungi.</title>
        <authorList>
            <person name="Stajich J.E."/>
            <person name="Amses K."/>
            <person name="Simmons R."/>
            <person name="Seto K."/>
            <person name="Myers J."/>
            <person name="Bonds A."/>
            <person name="Quandt C.A."/>
            <person name="Barry K."/>
            <person name="Liu P."/>
            <person name="Grigoriev I."/>
            <person name="Longcore J.E."/>
            <person name="James T.Y."/>
        </authorList>
    </citation>
    <scope>NUCLEOTIDE SEQUENCE</scope>
    <source>
        <strain evidence="4">JEL0513</strain>
    </source>
</reference>
<evidence type="ECO:0000256" key="1">
    <source>
        <dbReference type="PROSITE-ProRule" id="PRU00339"/>
    </source>
</evidence>
<keyword evidence="5" id="KW-1185">Reference proteome</keyword>
<dbReference type="Gene3D" id="1.25.40.10">
    <property type="entry name" value="Tetratricopeptide repeat domain"/>
    <property type="match status" value="1"/>
</dbReference>
<dbReference type="InterPro" id="IPR007052">
    <property type="entry name" value="CS_dom"/>
</dbReference>
<evidence type="ECO:0000313" key="5">
    <source>
        <dbReference type="Proteomes" id="UP001211907"/>
    </source>
</evidence>
<dbReference type="PANTHER" id="PTHR46492">
    <property type="entry name" value="DYNEIN ASSEMBLY FACTOR 4, AXONEMAL"/>
    <property type="match status" value="1"/>
</dbReference>
<evidence type="ECO:0000256" key="2">
    <source>
        <dbReference type="SAM" id="Coils"/>
    </source>
</evidence>
<organism evidence="4 5">
    <name type="scientific">Physocladia obscura</name>
    <dbReference type="NCBI Taxonomy" id="109957"/>
    <lineage>
        <taxon>Eukaryota</taxon>
        <taxon>Fungi</taxon>
        <taxon>Fungi incertae sedis</taxon>
        <taxon>Chytridiomycota</taxon>
        <taxon>Chytridiomycota incertae sedis</taxon>
        <taxon>Chytridiomycetes</taxon>
        <taxon>Chytridiales</taxon>
        <taxon>Chytriomycetaceae</taxon>
        <taxon>Physocladia</taxon>
    </lineage>
</organism>
<dbReference type="GO" id="GO:0036158">
    <property type="term" value="P:outer dynein arm assembly"/>
    <property type="evidence" value="ECO:0007669"/>
    <property type="project" value="TreeGrafter"/>
</dbReference>
<dbReference type="InterPro" id="IPR008978">
    <property type="entry name" value="HSP20-like_chaperone"/>
</dbReference>
<dbReference type="Proteomes" id="UP001211907">
    <property type="component" value="Unassembled WGS sequence"/>
</dbReference>
<dbReference type="InterPro" id="IPR052004">
    <property type="entry name" value="Dynein_assembly_factor_4"/>
</dbReference>
<keyword evidence="1" id="KW-0802">TPR repeat</keyword>
<keyword evidence="2" id="KW-0175">Coiled coil</keyword>
<dbReference type="Pfam" id="PF04969">
    <property type="entry name" value="CS"/>
    <property type="match status" value="1"/>
</dbReference>
<evidence type="ECO:0000313" key="4">
    <source>
        <dbReference type="EMBL" id="KAJ3125927.1"/>
    </source>
</evidence>